<dbReference type="Proteomes" id="UP000094526">
    <property type="component" value="Unassembled WGS sequence"/>
</dbReference>
<sequence>MTSVAPGPDPLDEFKQELEKWKVTAVCKRQYIQVQKLKRWMMEGQPTNIDRLLFACGGRKKSFSLVSNKITEGPRKCLLVFGILLELDSGALIEDLRSNEVNDNRLPIPLAVLERHTAFRQYPELLRRFEKAQWKYCALAFELNEPQSLTADHIVPICFKQQISEGGTARIYEITVQEEFVTEALAKAVPRSRFDDPDYGPCHIFALKTYKDGNEGLYENERNAFRGLSKNKGMIKYLFDYSQVGARPSVNESANETFHLVLELGELDLDQYFHFYLPPVLVEEQFHFWSHVFFVADAIRDIHAFYHVGNLGPEKYFGWHNDIKPQNILYVQGEFKLADPGFARFEKQDLEGKDATDYMGGTSTFGAPECYILEHQKRRGKRSSLIPRSNDIWSLGCVLSIAATWSVYGTSGLEQFAELRRQAIKHVIDDRAFSEQLEISLEAGDFFHDGQKVLEAVRHWHSFLRQGLRKSDKITEKVLELIENAMLVSEPAHRISAQKLCDELHMIKENAASLAVDAAVADCVRDAIQNTQVRWEKSLVEASQSRARESRASVDSRPGVELRAQSPPGARGVTSQLMQTRLSHQSKAVGHTPQSFIITSRGLMPGTANDARLAARAASPRRSSSAGYLDVVQEEEQYSQSREDVSTTPSSVLLTPPQRGFTTSSMRSRSSTFSTMIASKLWRKETPRGDPELRHYFEDRDILFLVDNGASMAEHWEHVKIKLGQLVKYAGNIDKDGMELKFTVSSTKFKATNKVLSFEKELDNEKHTPGQRAETNMSVVLGSILSKYLETVAPSKKSMPRKMTIIVLTDGKWKDMKNSLAVDDKIVEFSEHLRKLRPNTLEEDERRLSIQFVQFGNDAQATHRLRRLDDHLQFRGVPDIVDHKRADAEPFDILAGSVSPAADGFATDEVSPEMSTSPEGMEVHGEGGDFSLGSPRRHSRSTGDRFQMSRQPSAMELPVSFEQSRPKPQRNPRSSESRRSHNSQDPARPPPPAFSFIGH</sequence>
<organism evidence="4 5">
    <name type="scientific">Cladophialophora carrionii</name>
    <dbReference type="NCBI Taxonomy" id="86049"/>
    <lineage>
        <taxon>Eukaryota</taxon>
        <taxon>Fungi</taxon>
        <taxon>Dikarya</taxon>
        <taxon>Ascomycota</taxon>
        <taxon>Pezizomycotina</taxon>
        <taxon>Eurotiomycetes</taxon>
        <taxon>Chaetothyriomycetidae</taxon>
        <taxon>Chaetothyriales</taxon>
        <taxon>Herpotrichiellaceae</taxon>
        <taxon>Cladophialophora</taxon>
    </lineage>
</organism>
<feature type="compositionally biased region" description="Polar residues" evidence="1">
    <location>
        <begin position="573"/>
        <end position="598"/>
    </location>
</feature>
<comment type="caution">
    <text evidence="4">The sequence shown here is derived from an EMBL/GenBank/DDBJ whole genome shotgun (WGS) entry which is preliminary data.</text>
</comment>
<evidence type="ECO:0000313" key="4">
    <source>
        <dbReference type="EMBL" id="OCT51221.1"/>
    </source>
</evidence>
<reference evidence="5" key="1">
    <citation type="submission" date="2015-07" db="EMBL/GenBank/DDBJ databases">
        <authorList>
            <person name="Teixeira M.M."/>
            <person name="Souza R.C."/>
            <person name="Almeida L.G."/>
            <person name="Vicente V.A."/>
            <person name="de Hoog S."/>
            <person name="Bocca A.L."/>
            <person name="de Almeida S.R."/>
            <person name="Vasconcelos A.T."/>
            <person name="Felipe M.S."/>
        </authorList>
    </citation>
    <scope>NUCLEOTIDE SEQUENCE [LARGE SCALE GENOMIC DNA]</scope>
    <source>
        <strain evidence="5">KSF</strain>
    </source>
</reference>
<feature type="compositionally biased region" description="Low complexity" evidence="1">
    <location>
        <begin position="611"/>
        <end position="626"/>
    </location>
</feature>
<dbReference type="Gene3D" id="1.10.510.10">
    <property type="entry name" value="Transferase(Phosphotransferase) domain 1"/>
    <property type="match status" value="1"/>
</dbReference>
<dbReference type="PROSITE" id="PS50011">
    <property type="entry name" value="PROTEIN_KINASE_DOM"/>
    <property type="match status" value="1"/>
</dbReference>
<gene>
    <name evidence="4" type="ORF">CLCR_07949</name>
</gene>
<feature type="region of interest" description="Disordered" evidence="1">
    <location>
        <begin position="903"/>
        <end position="999"/>
    </location>
</feature>
<dbReference type="eggNOG" id="KOG0596">
    <property type="taxonomic scope" value="Eukaryota"/>
</dbReference>
<dbReference type="InterPro" id="IPR002035">
    <property type="entry name" value="VWF_A"/>
</dbReference>
<feature type="domain" description="Protein kinase" evidence="2">
    <location>
        <begin position="157"/>
        <end position="508"/>
    </location>
</feature>
<feature type="domain" description="VWFA" evidence="3">
    <location>
        <begin position="701"/>
        <end position="868"/>
    </location>
</feature>
<evidence type="ECO:0000259" key="3">
    <source>
        <dbReference type="PROSITE" id="PS50234"/>
    </source>
</evidence>
<dbReference type="PROSITE" id="PS50234">
    <property type="entry name" value="VWFA"/>
    <property type="match status" value="1"/>
</dbReference>
<dbReference type="InterPro" id="IPR011009">
    <property type="entry name" value="Kinase-like_dom_sf"/>
</dbReference>
<evidence type="ECO:0000259" key="2">
    <source>
        <dbReference type="PROSITE" id="PS50011"/>
    </source>
</evidence>
<dbReference type="VEuPathDB" id="FungiDB:CLCR_07949"/>
<dbReference type="EMBL" id="LGRB01000009">
    <property type="protein sequence ID" value="OCT51221.1"/>
    <property type="molecule type" value="Genomic_DNA"/>
</dbReference>
<dbReference type="InterPro" id="IPR000719">
    <property type="entry name" value="Prot_kinase_dom"/>
</dbReference>
<dbReference type="VEuPathDB" id="FungiDB:G647_06857"/>
<dbReference type="PANTHER" id="PTHR34706">
    <property type="entry name" value="SLR1338 PROTEIN"/>
    <property type="match status" value="1"/>
</dbReference>
<dbReference type="AlphaFoldDB" id="A0A1C1CRW7"/>
<keyword evidence="5" id="KW-1185">Reference proteome</keyword>
<evidence type="ECO:0008006" key="6">
    <source>
        <dbReference type="Google" id="ProtNLM"/>
    </source>
</evidence>
<dbReference type="SUPFAM" id="SSF56112">
    <property type="entry name" value="Protein kinase-like (PK-like)"/>
    <property type="match status" value="1"/>
</dbReference>
<dbReference type="Pfam" id="PF00069">
    <property type="entry name" value="Pkinase"/>
    <property type="match status" value="1"/>
</dbReference>
<dbReference type="PANTHER" id="PTHR34706:SF1">
    <property type="entry name" value="VWFA DOMAIN-CONTAINING PROTEIN"/>
    <property type="match status" value="1"/>
</dbReference>
<feature type="region of interest" description="Disordered" evidence="1">
    <location>
        <begin position="544"/>
        <end position="668"/>
    </location>
</feature>
<evidence type="ECO:0000313" key="5">
    <source>
        <dbReference type="Proteomes" id="UP000094526"/>
    </source>
</evidence>
<protein>
    <recommendedName>
        <fullName evidence="6">Protein kinase domain-containing protein</fullName>
    </recommendedName>
</protein>
<evidence type="ECO:0000256" key="1">
    <source>
        <dbReference type="SAM" id="MobiDB-lite"/>
    </source>
</evidence>
<dbReference type="GO" id="GO:0004672">
    <property type="term" value="F:protein kinase activity"/>
    <property type="evidence" value="ECO:0007669"/>
    <property type="project" value="InterPro"/>
</dbReference>
<dbReference type="SMART" id="SM00220">
    <property type="entry name" value="S_TKc"/>
    <property type="match status" value="1"/>
</dbReference>
<feature type="compositionally biased region" description="Basic and acidic residues" evidence="1">
    <location>
        <begin position="546"/>
        <end position="560"/>
    </location>
</feature>
<dbReference type="GO" id="GO:0005524">
    <property type="term" value="F:ATP binding"/>
    <property type="evidence" value="ECO:0007669"/>
    <property type="project" value="InterPro"/>
</dbReference>
<proteinExistence type="predicted"/>
<dbReference type="OrthoDB" id="5986190at2759"/>
<dbReference type="STRING" id="86049.A0A1C1CRW7"/>
<name>A0A1C1CRW7_9EURO</name>
<accession>A0A1C1CRW7</accession>